<evidence type="ECO:0000259" key="1">
    <source>
        <dbReference type="Pfam" id="PF03732"/>
    </source>
</evidence>
<gene>
    <name evidence="2" type="ORF">AVEN_178773_1</name>
</gene>
<dbReference type="EMBL" id="BGPR01008787">
    <property type="protein sequence ID" value="GBN36081.1"/>
    <property type="molecule type" value="Genomic_DNA"/>
</dbReference>
<proteinExistence type="predicted"/>
<name>A0A4Y2NA01_ARAVE</name>
<keyword evidence="3" id="KW-1185">Reference proteome</keyword>
<evidence type="ECO:0000313" key="3">
    <source>
        <dbReference type="Proteomes" id="UP000499080"/>
    </source>
</evidence>
<dbReference type="Pfam" id="PF03732">
    <property type="entry name" value="Retrotrans_gag"/>
    <property type="match status" value="1"/>
</dbReference>
<feature type="domain" description="Retrotransposon gag" evidence="1">
    <location>
        <begin position="6"/>
        <end position="78"/>
    </location>
</feature>
<protein>
    <recommendedName>
        <fullName evidence="1">Retrotransposon gag domain-containing protein</fullName>
    </recommendedName>
</protein>
<accession>A0A4Y2NA01</accession>
<organism evidence="2 3">
    <name type="scientific">Araneus ventricosus</name>
    <name type="common">Orbweaver spider</name>
    <name type="synonym">Epeira ventricosa</name>
    <dbReference type="NCBI Taxonomy" id="182803"/>
    <lineage>
        <taxon>Eukaryota</taxon>
        <taxon>Metazoa</taxon>
        <taxon>Ecdysozoa</taxon>
        <taxon>Arthropoda</taxon>
        <taxon>Chelicerata</taxon>
        <taxon>Arachnida</taxon>
        <taxon>Araneae</taxon>
        <taxon>Araneomorphae</taxon>
        <taxon>Entelegynae</taxon>
        <taxon>Araneoidea</taxon>
        <taxon>Araneidae</taxon>
        <taxon>Araneus</taxon>
    </lineage>
</organism>
<sequence length="108" mass="12502">MLALKLHLEDKALKFLSNYISNEQQNNYDELVKILKKKFSKSQSFEVLQNKFNKIVQQPGHSVKDLAEEISNAANKYFNSATSENPAICTLTEKMKFLKFMESLRLDI</sequence>
<dbReference type="InterPro" id="IPR005162">
    <property type="entry name" value="Retrotrans_gag_dom"/>
</dbReference>
<dbReference type="Proteomes" id="UP000499080">
    <property type="component" value="Unassembled WGS sequence"/>
</dbReference>
<dbReference type="AlphaFoldDB" id="A0A4Y2NA01"/>
<reference evidence="2 3" key="1">
    <citation type="journal article" date="2019" name="Sci. Rep.">
        <title>Orb-weaving spider Araneus ventricosus genome elucidates the spidroin gene catalogue.</title>
        <authorList>
            <person name="Kono N."/>
            <person name="Nakamura H."/>
            <person name="Ohtoshi R."/>
            <person name="Moran D.A.P."/>
            <person name="Shinohara A."/>
            <person name="Yoshida Y."/>
            <person name="Fujiwara M."/>
            <person name="Mori M."/>
            <person name="Tomita M."/>
            <person name="Arakawa K."/>
        </authorList>
    </citation>
    <scope>NUCLEOTIDE SEQUENCE [LARGE SCALE GENOMIC DNA]</scope>
</reference>
<comment type="caution">
    <text evidence="2">The sequence shown here is derived from an EMBL/GenBank/DDBJ whole genome shotgun (WGS) entry which is preliminary data.</text>
</comment>
<evidence type="ECO:0000313" key="2">
    <source>
        <dbReference type="EMBL" id="GBN36081.1"/>
    </source>
</evidence>